<dbReference type="OrthoDB" id="1741719at2759"/>
<evidence type="ECO:0000256" key="9">
    <source>
        <dbReference type="PROSITE-ProRule" id="PRU00221"/>
    </source>
</evidence>
<feature type="compositionally biased region" description="Gly residues" evidence="11">
    <location>
        <begin position="564"/>
        <end position="573"/>
    </location>
</feature>
<dbReference type="InterPro" id="IPR036322">
    <property type="entry name" value="WD40_repeat_dom_sf"/>
</dbReference>
<evidence type="ECO:0000256" key="8">
    <source>
        <dbReference type="ARBA" id="ARBA00023242"/>
    </source>
</evidence>
<keyword evidence="8 10" id="KW-0539">Nucleus</keyword>
<evidence type="ECO:0000256" key="10">
    <source>
        <dbReference type="RuleBase" id="RU364014"/>
    </source>
</evidence>
<dbReference type="PANTHER" id="PTHR13831:SF0">
    <property type="entry name" value="PROTEIN HIRA"/>
    <property type="match status" value="1"/>
</dbReference>
<dbReference type="GO" id="GO:0031491">
    <property type="term" value="F:nucleosome binding"/>
    <property type="evidence" value="ECO:0007669"/>
    <property type="project" value="TreeGrafter"/>
</dbReference>
<dbReference type="InterPro" id="IPR001680">
    <property type="entry name" value="WD40_rpt"/>
</dbReference>
<evidence type="ECO:0000256" key="4">
    <source>
        <dbReference type="ARBA" id="ARBA00022737"/>
    </source>
</evidence>
<evidence type="ECO:0000256" key="11">
    <source>
        <dbReference type="SAM" id="MobiDB-lite"/>
    </source>
</evidence>
<feature type="compositionally biased region" description="Low complexity" evidence="11">
    <location>
        <begin position="611"/>
        <end position="641"/>
    </location>
</feature>
<evidence type="ECO:0000256" key="5">
    <source>
        <dbReference type="ARBA" id="ARBA00022853"/>
    </source>
</evidence>
<evidence type="ECO:0000256" key="2">
    <source>
        <dbReference type="ARBA" id="ARBA00007306"/>
    </source>
</evidence>
<organism evidence="14 15">
    <name type="scientific">Triparma columacea</name>
    <dbReference type="NCBI Taxonomy" id="722753"/>
    <lineage>
        <taxon>Eukaryota</taxon>
        <taxon>Sar</taxon>
        <taxon>Stramenopiles</taxon>
        <taxon>Ochrophyta</taxon>
        <taxon>Bolidophyceae</taxon>
        <taxon>Parmales</taxon>
        <taxon>Triparmaceae</taxon>
        <taxon>Triparma</taxon>
    </lineage>
</organism>
<dbReference type="GO" id="GO:0000417">
    <property type="term" value="C:HIR complex"/>
    <property type="evidence" value="ECO:0007669"/>
    <property type="project" value="TreeGrafter"/>
</dbReference>
<feature type="compositionally biased region" description="Polar residues" evidence="11">
    <location>
        <begin position="28"/>
        <end position="45"/>
    </location>
</feature>
<dbReference type="Proteomes" id="UP001165065">
    <property type="component" value="Unassembled WGS sequence"/>
</dbReference>
<evidence type="ECO:0000256" key="3">
    <source>
        <dbReference type="ARBA" id="ARBA00022574"/>
    </source>
</evidence>
<sequence length="1170" mass="125634">MVLLDIPLLTLHAATNTKATVADLSGKPSASSTRDPSARSTTSELLQRGRSSIYSVDVNLKSNRYATGGGDNKVKIWTYDTLFRNTKNDGKDPVATFDDEYGYCSIEDTTSSYSPPSKPANQESGLLYTSSHHTGSVMCVKWTNSGKYLATCSDDCLIFIYHLVQGGAARAEVGFSSQGEGAAENVENWQRWRTLKQHNLDVIDLAWSPDDKFLVSCSLDSTAPICVWAPLSKPASGSNVLSPVKILDVSSAHSSAAKGVVFDPLGKYFCTSSDDPSLAVWRAGDDWGLETVKNGKNSSIFNSMVSDITGSTMFRRVDWASDATNIICTNTSDKSKKMAHLIPRDEWDAPGGDGKLIKLFGHRSWILVGRSNPVLFAPLNGQDTHSTMIALGDKKGFITIWFSGMTKPVFKMQISETKHTITDMSWSRCGHILLVTCLDGFMAAIKFEEGDLPTAPLTAEQTNAYFKGKFGVARGGATVSDGKDMLVQSALQMRLEEENRAENINVKNASTNLTVVASPNKGPSDTLANQKVSKTKKGKKRIAPVMVAVSSAQSVDPSQVKVNVGGGNNSGGGRKPDRSSPDGGSVGNAGSSAALGTPANKSTNSGPKDVTQTVQQTSQTATTAPTPPTSKSTSSVFPSSPNTQARNYIQKATEEAGKKKRKAEGDAESSRKKTSMPSSSKNGVGLGKPSAPSEVARSHQHQQHQHQHQQPPPQPPSINQTFATTHGFGRHVNRTLVDIPLRNSPFIVELASPSGTANSLVSAPSIISSPSIKLQAANASSSSNKEASQVTATTSPTCTLTILLDGKIAWTDIIVGRATSIFSCSSYFVVGTLAGEIYVYRTEENSTWAENKSGKAVRAMPCLAIGGGGIAGISMTEYPRKGGGKEVRLMCVTATGDITVWDLNRRERKGKGVRNVFGAMEIMARAGVEGGASGEEERLPQLKKAFLMPENLGKDGEPALVCFLQKDWCVGGSLQLFYWHEGMEVWMRVGDQRFALSDHYNATHMRMRMGGASDVTTATGITNKMEAAAAKGSTSLNMAHVFNSLNSKESSLVEKRQVITKAHCEDRLACTVAMRSPEEYKYWLGEYIKALAANEEVDTIRMIAEELMKGGQGKEDGVGAGETFGWSDCNELGLDKLKVMKEVVIKTLGGIRDSAIATKLLIEYGEELGM</sequence>
<keyword evidence="7 10" id="KW-0804">Transcription</keyword>
<keyword evidence="6 10" id="KW-0805">Transcription regulation</keyword>
<feature type="compositionally biased region" description="Polar residues" evidence="11">
    <location>
        <begin position="515"/>
        <end position="532"/>
    </location>
</feature>
<name>A0A9W7FY03_9STRA</name>
<feature type="region of interest" description="Disordered" evidence="11">
    <location>
        <begin position="515"/>
        <end position="723"/>
    </location>
</feature>
<dbReference type="InterPro" id="IPR031120">
    <property type="entry name" value="HIR1-like"/>
</dbReference>
<feature type="compositionally biased region" description="Basic and acidic residues" evidence="11">
    <location>
        <begin position="652"/>
        <end position="671"/>
    </location>
</feature>
<comment type="subcellular location">
    <subcellularLocation>
        <location evidence="1 10">Nucleus</location>
    </subcellularLocation>
</comment>
<keyword evidence="10" id="KW-0678">Repressor</keyword>
<proteinExistence type="inferred from homology"/>
<dbReference type="InterPro" id="IPR055410">
    <property type="entry name" value="Beta-prop_CAF1B_HIR1"/>
</dbReference>
<dbReference type="EMBL" id="BRYA01000546">
    <property type="protein sequence ID" value="GMI22328.1"/>
    <property type="molecule type" value="Genomic_DNA"/>
</dbReference>
<dbReference type="PANTHER" id="PTHR13831">
    <property type="entry name" value="MEMBER OF THE HIR1 FAMILY OF WD-REPEAT PROTEINS"/>
    <property type="match status" value="1"/>
</dbReference>
<dbReference type="InterPro" id="IPR015943">
    <property type="entry name" value="WD40/YVTN_repeat-like_dom_sf"/>
</dbReference>
<evidence type="ECO:0000256" key="7">
    <source>
        <dbReference type="ARBA" id="ARBA00023163"/>
    </source>
</evidence>
<evidence type="ECO:0000313" key="14">
    <source>
        <dbReference type="EMBL" id="GMI22328.1"/>
    </source>
</evidence>
<dbReference type="SUPFAM" id="SSF50978">
    <property type="entry name" value="WD40 repeat-like"/>
    <property type="match status" value="1"/>
</dbReference>
<dbReference type="InterPro" id="IPR011494">
    <property type="entry name" value="HIRA-like_C"/>
</dbReference>
<comment type="caution">
    <text evidence="14">The sequence shown here is derived from an EMBL/GenBank/DDBJ whole genome shotgun (WGS) entry which is preliminary data.</text>
</comment>
<feature type="region of interest" description="Disordered" evidence="11">
    <location>
        <begin position="23"/>
        <end position="45"/>
    </location>
</feature>
<dbReference type="SMART" id="SM00320">
    <property type="entry name" value="WD40"/>
    <property type="match status" value="5"/>
</dbReference>
<evidence type="ECO:0000256" key="1">
    <source>
        <dbReference type="ARBA" id="ARBA00004123"/>
    </source>
</evidence>
<reference evidence="15" key="1">
    <citation type="journal article" date="2023" name="Commun. Biol.">
        <title>Genome analysis of Parmales, the sister group of diatoms, reveals the evolutionary specialization of diatoms from phago-mixotrophs to photoautotrophs.</title>
        <authorList>
            <person name="Ban H."/>
            <person name="Sato S."/>
            <person name="Yoshikawa S."/>
            <person name="Yamada K."/>
            <person name="Nakamura Y."/>
            <person name="Ichinomiya M."/>
            <person name="Sato N."/>
            <person name="Blanc-Mathieu R."/>
            <person name="Endo H."/>
            <person name="Kuwata A."/>
            <person name="Ogata H."/>
        </authorList>
    </citation>
    <scope>NUCLEOTIDE SEQUENCE [LARGE SCALE GENOMIC DNA]</scope>
</reference>
<evidence type="ECO:0000259" key="12">
    <source>
        <dbReference type="Pfam" id="PF07569"/>
    </source>
</evidence>
<comment type="function">
    <text evidence="10">Required for replication-independent chromatin assembly and for the periodic repression of histone gene transcription during the cell cycle.</text>
</comment>
<keyword evidence="5 10" id="KW-0156">Chromatin regulator</keyword>
<dbReference type="GO" id="GO:0000785">
    <property type="term" value="C:chromatin"/>
    <property type="evidence" value="ECO:0007669"/>
    <property type="project" value="TreeGrafter"/>
</dbReference>
<evidence type="ECO:0000313" key="15">
    <source>
        <dbReference type="Proteomes" id="UP001165065"/>
    </source>
</evidence>
<dbReference type="GO" id="GO:0006351">
    <property type="term" value="P:DNA-templated transcription"/>
    <property type="evidence" value="ECO:0007669"/>
    <property type="project" value="InterPro"/>
</dbReference>
<feature type="repeat" description="WD" evidence="9">
    <location>
        <begin position="46"/>
        <end position="81"/>
    </location>
</feature>
<keyword evidence="4 10" id="KW-0677">Repeat</keyword>
<gene>
    <name evidence="14" type="ORF">TrCOL_g8370</name>
</gene>
<dbReference type="Pfam" id="PF24105">
    <property type="entry name" value="Beta-prop_CAF1B_HIR1"/>
    <property type="match status" value="1"/>
</dbReference>
<keyword evidence="15" id="KW-1185">Reference proteome</keyword>
<dbReference type="GO" id="GO:0006338">
    <property type="term" value="P:chromatin remodeling"/>
    <property type="evidence" value="ECO:0007669"/>
    <property type="project" value="InterPro"/>
</dbReference>
<evidence type="ECO:0000256" key="6">
    <source>
        <dbReference type="ARBA" id="ARBA00023015"/>
    </source>
</evidence>
<dbReference type="Pfam" id="PF07569">
    <property type="entry name" value="Hira"/>
    <property type="match status" value="1"/>
</dbReference>
<feature type="domain" description="CAF1B/HIR1 beta-propeller" evidence="13">
    <location>
        <begin position="131"/>
        <end position="452"/>
    </location>
</feature>
<protein>
    <recommendedName>
        <fullName evidence="10">Protein HIRA</fullName>
    </recommendedName>
</protein>
<feature type="compositionally biased region" description="Basic residues" evidence="11">
    <location>
        <begin position="533"/>
        <end position="542"/>
    </location>
</feature>
<feature type="repeat" description="WD" evidence="9">
    <location>
        <begin position="130"/>
        <end position="171"/>
    </location>
</feature>
<dbReference type="GO" id="GO:0005634">
    <property type="term" value="C:nucleus"/>
    <property type="evidence" value="ECO:0007669"/>
    <property type="project" value="UniProtKB-SubCell"/>
</dbReference>
<feature type="domain" description="Protein HIRA-like C-terminal" evidence="12">
    <location>
        <begin position="977"/>
        <end position="1098"/>
    </location>
</feature>
<accession>A0A9W7FY03</accession>
<dbReference type="GO" id="GO:0006355">
    <property type="term" value="P:regulation of DNA-templated transcription"/>
    <property type="evidence" value="ECO:0007669"/>
    <property type="project" value="InterPro"/>
</dbReference>
<dbReference type="PROSITE" id="PS50082">
    <property type="entry name" value="WD_REPEATS_2"/>
    <property type="match status" value="3"/>
</dbReference>
<feature type="repeat" description="WD" evidence="9">
    <location>
        <begin position="250"/>
        <end position="281"/>
    </location>
</feature>
<dbReference type="Pfam" id="PF00400">
    <property type="entry name" value="WD40"/>
    <property type="match status" value="1"/>
</dbReference>
<dbReference type="Gene3D" id="2.130.10.10">
    <property type="entry name" value="YVTN repeat-like/Quinoprotein amine dehydrogenase"/>
    <property type="match status" value="2"/>
</dbReference>
<dbReference type="AlphaFoldDB" id="A0A9W7FY03"/>
<keyword evidence="3 9" id="KW-0853">WD repeat</keyword>
<feature type="compositionally biased region" description="Basic residues" evidence="11">
    <location>
        <begin position="698"/>
        <end position="707"/>
    </location>
</feature>
<evidence type="ECO:0000259" key="13">
    <source>
        <dbReference type="Pfam" id="PF24105"/>
    </source>
</evidence>
<comment type="similarity">
    <text evidence="2 10">Belongs to the WD repeat HIR1 family.</text>
</comment>